<evidence type="ECO:0000259" key="2">
    <source>
        <dbReference type="Pfam" id="PF16747"/>
    </source>
</evidence>
<comment type="caution">
    <text evidence="3">The sequence shown here is derived from an EMBL/GenBank/DDBJ whole genome shotgun (WGS) entry which is preliminary data.</text>
</comment>
<reference evidence="3 4" key="1">
    <citation type="submission" date="2020-07" db="EMBL/GenBank/DDBJ databases">
        <title>Genomic Encyclopedia of Archaeal and Bacterial Type Strains, Phase II (KMG-II): from individual species to whole genera.</title>
        <authorList>
            <person name="Goeker M."/>
        </authorList>
    </citation>
    <scope>NUCLEOTIDE SEQUENCE [LARGE SCALE GENOMIC DNA]</scope>
    <source>
        <strain evidence="3 4">DSM 21226</strain>
    </source>
</reference>
<dbReference type="InterPro" id="IPR031939">
    <property type="entry name" value="Adhesin_E-like"/>
</dbReference>
<feature type="domain" description="Surface-adhesin protein E-like" evidence="2">
    <location>
        <begin position="32"/>
        <end position="128"/>
    </location>
</feature>
<dbReference type="EMBL" id="JACCFH010000001">
    <property type="protein sequence ID" value="NYG33606.1"/>
    <property type="molecule type" value="Genomic_DNA"/>
</dbReference>
<dbReference type="AlphaFoldDB" id="A0A7Y9QY51"/>
<accession>A0A7Y9QY51</accession>
<sequence length="168" mass="18947">MKIGCALSVGLVAAIFCGQAGAATWYGFNKIYTDKNMYYFDRDTVMKTSISTTLWVKVVTDTTQEQNDGIYSVALKYFYNCSARTLQVMVSANYDKTGKFLKSFNEPGRAQDIIPDSIGEGIMRVVCASDFPKSKSRDVYFPIEDSDLYKNTNEYFEYIRSKADPAPK</sequence>
<dbReference type="Proteomes" id="UP000518288">
    <property type="component" value="Unassembled WGS sequence"/>
</dbReference>
<protein>
    <recommendedName>
        <fullName evidence="2">Surface-adhesin protein E-like domain-containing protein</fullName>
    </recommendedName>
</protein>
<evidence type="ECO:0000313" key="3">
    <source>
        <dbReference type="EMBL" id="NYG33606.1"/>
    </source>
</evidence>
<feature type="signal peptide" evidence="1">
    <location>
        <begin position="1"/>
        <end position="22"/>
    </location>
</feature>
<evidence type="ECO:0000256" key="1">
    <source>
        <dbReference type="SAM" id="SignalP"/>
    </source>
</evidence>
<organism evidence="3 4">
    <name type="scientific">Sphaerotilus montanus</name>
    <dbReference type="NCBI Taxonomy" id="522889"/>
    <lineage>
        <taxon>Bacteria</taxon>
        <taxon>Pseudomonadati</taxon>
        <taxon>Pseudomonadota</taxon>
        <taxon>Betaproteobacteria</taxon>
        <taxon>Burkholderiales</taxon>
        <taxon>Sphaerotilaceae</taxon>
        <taxon>Sphaerotilus</taxon>
    </lineage>
</organism>
<dbReference type="Pfam" id="PF16747">
    <property type="entry name" value="Adhesin_E"/>
    <property type="match status" value="1"/>
</dbReference>
<dbReference type="RefSeq" id="WP_179634352.1">
    <property type="nucleotide sequence ID" value="NZ_JACCFH010000001.1"/>
</dbReference>
<keyword evidence="1" id="KW-0732">Signal</keyword>
<name>A0A7Y9QY51_9BURK</name>
<keyword evidence="4" id="KW-1185">Reference proteome</keyword>
<evidence type="ECO:0000313" key="4">
    <source>
        <dbReference type="Proteomes" id="UP000518288"/>
    </source>
</evidence>
<feature type="chain" id="PRO_5031168386" description="Surface-adhesin protein E-like domain-containing protein" evidence="1">
    <location>
        <begin position="23"/>
        <end position="168"/>
    </location>
</feature>
<gene>
    <name evidence="3" type="ORF">BDD16_002592</name>
</gene>
<proteinExistence type="predicted"/>